<evidence type="ECO:0000256" key="2">
    <source>
        <dbReference type="ARBA" id="ARBA00022630"/>
    </source>
</evidence>
<dbReference type="PANTHER" id="PTHR42877">
    <property type="entry name" value="L-ORNITHINE N(5)-MONOOXYGENASE-RELATED"/>
    <property type="match status" value="1"/>
</dbReference>
<reference evidence="5 6" key="1">
    <citation type="submission" date="2016-10" db="EMBL/GenBank/DDBJ databases">
        <authorList>
            <person name="de Groot N.N."/>
        </authorList>
    </citation>
    <scope>NUCLEOTIDE SEQUENCE [LARGE SCALE GENOMIC DNA]</scope>
    <source>
        <strain evidence="5 6">DSM 44993</strain>
    </source>
</reference>
<dbReference type="GO" id="GO:0050660">
    <property type="term" value="F:flavin adenine dinucleotide binding"/>
    <property type="evidence" value="ECO:0007669"/>
    <property type="project" value="InterPro"/>
</dbReference>
<dbReference type="GO" id="GO:0050661">
    <property type="term" value="F:NADP binding"/>
    <property type="evidence" value="ECO:0007669"/>
    <property type="project" value="InterPro"/>
</dbReference>
<dbReference type="Gene3D" id="3.50.50.60">
    <property type="entry name" value="FAD/NAD(P)-binding domain"/>
    <property type="match status" value="2"/>
</dbReference>
<keyword evidence="3" id="KW-0274">FAD</keyword>
<keyword evidence="4" id="KW-0560">Oxidoreductase</keyword>
<dbReference type="InterPro" id="IPR020946">
    <property type="entry name" value="Flavin_mOase-like"/>
</dbReference>
<evidence type="ECO:0000256" key="4">
    <source>
        <dbReference type="ARBA" id="ARBA00023002"/>
    </source>
</evidence>
<evidence type="ECO:0000313" key="5">
    <source>
        <dbReference type="EMBL" id="SEP37709.1"/>
    </source>
</evidence>
<dbReference type="InterPro" id="IPR036188">
    <property type="entry name" value="FAD/NAD-bd_sf"/>
</dbReference>
<gene>
    <name evidence="5" type="ORF">SAMN04489732_10751</name>
</gene>
<evidence type="ECO:0000256" key="1">
    <source>
        <dbReference type="ARBA" id="ARBA00010139"/>
    </source>
</evidence>
<evidence type="ECO:0000256" key="3">
    <source>
        <dbReference type="ARBA" id="ARBA00022827"/>
    </source>
</evidence>
<dbReference type="GO" id="GO:0004499">
    <property type="term" value="F:N,N-dimethylaniline monooxygenase activity"/>
    <property type="evidence" value="ECO:0007669"/>
    <property type="project" value="InterPro"/>
</dbReference>
<keyword evidence="5" id="KW-0503">Monooxygenase</keyword>
<dbReference type="RefSeq" id="WP_143086212.1">
    <property type="nucleotide sequence ID" value="NZ_FOEF01000007.1"/>
</dbReference>
<dbReference type="OrthoDB" id="5168853at2"/>
<dbReference type="SUPFAM" id="SSF51905">
    <property type="entry name" value="FAD/NAD(P)-binding domain"/>
    <property type="match status" value="2"/>
</dbReference>
<keyword evidence="2" id="KW-0285">Flavoprotein</keyword>
<keyword evidence="6" id="KW-1185">Reference proteome</keyword>
<organism evidence="5 6">
    <name type="scientific">Amycolatopsis saalfeldensis</name>
    <dbReference type="NCBI Taxonomy" id="394193"/>
    <lineage>
        <taxon>Bacteria</taxon>
        <taxon>Bacillati</taxon>
        <taxon>Actinomycetota</taxon>
        <taxon>Actinomycetes</taxon>
        <taxon>Pseudonocardiales</taxon>
        <taxon>Pseudonocardiaceae</taxon>
        <taxon>Amycolatopsis</taxon>
    </lineage>
</organism>
<evidence type="ECO:0000313" key="6">
    <source>
        <dbReference type="Proteomes" id="UP000198582"/>
    </source>
</evidence>
<dbReference type="EMBL" id="FOEF01000007">
    <property type="protein sequence ID" value="SEP37709.1"/>
    <property type="molecule type" value="Genomic_DNA"/>
</dbReference>
<comment type="similarity">
    <text evidence="1">Belongs to the FAD-binding monooxygenase family.</text>
</comment>
<dbReference type="STRING" id="394193.SAMN04489732_10751"/>
<dbReference type="PANTHER" id="PTHR42877:SF4">
    <property type="entry name" value="FAD_NAD(P)-BINDING DOMAIN-CONTAINING PROTEIN-RELATED"/>
    <property type="match status" value="1"/>
</dbReference>
<protein>
    <submittedName>
        <fullName evidence="5">4-hydroxyacetophenone monooxygenase</fullName>
    </submittedName>
</protein>
<accession>A0A1H8XD07</accession>
<name>A0A1H8XD07_9PSEU</name>
<dbReference type="PRINTS" id="PR00411">
    <property type="entry name" value="PNDRDTASEI"/>
</dbReference>
<dbReference type="Pfam" id="PF00743">
    <property type="entry name" value="FMO-like"/>
    <property type="match status" value="1"/>
</dbReference>
<proteinExistence type="inferred from homology"/>
<dbReference type="InterPro" id="IPR051209">
    <property type="entry name" value="FAD-bind_Monooxygenase_sf"/>
</dbReference>
<dbReference type="PRINTS" id="PR00368">
    <property type="entry name" value="FADPNR"/>
</dbReference>
<sequence length="630" mass="69649">MPESVQLSAAELRERFQAAETPALLMLVAHLTDDPAVLRPQWRPDPDLLPATGLDAETDAAAREFCLAMLEPYLAGVDAWPAEPSAAVLEAIAAWALGRSAGEDADLLRVAFVPPGTDPRAPKWTKDDLDPARPMRVAIIGAGLSGLMAGLRMKQAGVDFTIFEKNADVGGTWYENSYPDCRIDVHSHIYTYSFFPHDWPSYFCRQDVIRSYLRGFAEENGLLAHIRFGTEVASAAWDDERLHWAVTTGGPDRPEEFSVLVSAVGQLNRPMIPRIDGLDAFAGPVFHTAQWDHDVDLAGKRVAMIGTGATGVQVAPAIARAAESLTVFQRSAPYLQPTPELREEIPEAGRALLRDIPLYRAYYRFSIFLPRAIGRLAAATVDPAYPPTERAVSAANEQLRRLLTDYLLEQVEDRPDLAAKIVPDYPPGAKRIIRDDGTWIATLKQDHVELVTERIARVDGSGIHTEDGHYVPVDVIVFGTGFHGSDFLMPMRVTGSGGADLHESWGVDACAYLGLTVPDFPNLFCMYGPNTNLLLHGNLVLFIECQSVYLLSAVEQLLSTGKSSLSLRRDVFDEYRDEVTEASALRVWGWSTTHSWYQNAEGRSTIMWPLSAHRYISATQAVDPEQYEFR</sequence>
<dbReference type="AlphaFoldDB" id="A0A1H8XD07"/>
<dbReference type="Proteomes" id="UP000198582">
    <property type="component" value="Unassembled WGS sequence"/>
</dbReference>